<gene>
    <name evidence="1" type="ORF">BDV29DRAFT_6154</name>
</gene>
<protein>
    <submittedName>
        <fullName evidence="1">Uncharacterized protein</fullName>
    </submittedName>
</protein>
<dbReference type="EMBL" id="ML732253">
    <property type="protein sequence ID" value="KAB8072177.1"/>
    <property type="molecule type" value="Genomic_DNA"/>
</dbReference>
<reference evidence="1 2" key="1">
    <citation type="submission" date="2019-04" db="EMBL/GenBank/DDBJ databases">
        <title>Friends and foes A comparative genomics study of 23 Aspergillus species from section Flavi.</title>
        <authorList>
            <consortium name="DOE Joint Genome Institute"/>
            <person name="Kjaerbolling I."/>
            <person name="Vesth T."/>
            <person name="Frisvad J.C."/>
            <person name="Nybo J.L."/>
            <person name="Theobald S."/>
            <person name="Kildgaard S."/>
            <person name="Isbrandt T."/>
            <person name="Kuo A."/>
            <person name="Sato A."/>
            <person name="Lyhne E.K."/>
            <person name="Kogle M.E."/>
            <person name="Wiebenga A."/>
            <person name="Kun R.S."/>
            <person name="Lubbers R.J."/>
            <person name="Makela M.R."/>
            <person name="Barry K."/>
            <person name="Chovatia M."/>
            <person name="Clum A."/>
            <person name="Daum C."/>
            <person name="Haridas S."/>
            <person name="He G."/>
            <person name="LaButti K."/>
            <person name="Lipzen A."/>
            <person name="Mondo S."/>
            <person name="Riley R."/>
            <person name="Salamov A."/>
            <person name="Simmons B.A."/>
            <person name="Magnuson J.K."/>
            <person name="Henrissat B."/>
            <person name="Mortensen U.H."/>
            <person name="Larsen T.O."/>
            <person name="Devries R.P."/>
            <person name="Grigoriev I.V."/>
            <person name="Machida M."/>
            <person name="Baker S.E."/>
            <person name="Andersen M.R."/>
        </authorList>
    </citation>
    <scope>NUCLEOTIDE SEQUENCE [LARGE SCALE GENOMIC DNA]</scope>
    <source>
        <strain evidence="1 2">CBS 151.66</strain>
    </source>
</reference>
<keyword evidence="2" id="KW-1185">Reference proteome</keyword>
<name>A0A5N5WWQ7_9EURO</name>
<evidence type="ECO:0000313" key="1">
    <source>
        <dbReference type="EMBL" id="KAB8072177.1"/>
    </source>
</evidence>
<sequence length="71" mass="8402">MPGNTRRNKDQPCLSHATWQAERMNLNVTSLLRILLVRVLQRSYSISSTLIYHLNSVLTRDHYPPRKRRDI</sequence>
<organism evidence="1 2">
    <name type="scientific">Aspergillus leporis</name>
    <dbReference type="NCBI Taxonomy" id="41062"/>
    <lineage>
        <taxon>Eukaryota</taxon>
        <taxon>Fungi</taxon>
        <taxon>Dikarya</taxon>
        <taxon>Ascomycota</taxon>
        <taxon>Pezizomycotina</taxon>
        <taxon>Eurotiomycetes</taxon>
        <taxon>Eurotiomycetidae</taxon>
        <taxon>Eurotiales</taxon>
        <taxon>Aspergillaceae</taxon>
        <taxon>Aspergillus</taxon>
        <taxon>Aspergillus subgen. Circumdati</taxon>
    </lineage>
</organism>
<evidence type="ECO:0000313" key="2">
    <source>
        <dbReference type="Proteomes" id="UP000326565"/>
    </source>
</evidence>
<proteinExistence type="predicted"/>
<dbReference type="AlphaFoldDB" id="A0A5N5WWQ7"/>
<dbReference type="Proteomes" id="UP000326565">
    <property type="component" value="Unassembled WGS sequence"/>
</dbReference>
<accession>A0A5N5WWQ7</accession>